<evidence type="ECO:0000256" key="2">
    <source>
        <dbReference type="ARBA" id="ARBA00009322"/>
    </source>
</evidence>
<organism evidence="7 8">
    <name type="scientific">Lachancea dasiensis</name>
    <dbReference type="NCBI Taxonomy" id="1072105"/>
    <lineage>
        <taxon>Eukaryota</taxon>
        <taxon>Fungi</taxon>
        <taxon>Dikarya</taxon>
        <taxon>Ascomycota</taxon>
        <taxon>Saccharomycotina</taxon>
        <taxon>Saccharomycetes</taxon>
        <taxon>Saccharomycetales</taxon>
        <taxon>Saccharomycetaceae</taxon>
        <taxon>Lachancea</taxon>
    </lineage>
</organism>
<dbReference type="InterPro" id="IPR036983">
    <property type="entry name" value="AIM24_sf"/>
</dbReference>
<keyword evidence="4" id="KW-0809">Transit peptide</keyword>
<dbReference type="Gene3D" id="3.60.160.10">
    <property type="entry name" value="Mitochondrial biogenesis AIM24"/>
    <property type="match status" value="1"/>
</dbReference>
<evidence type="ECO:0000313" key="8">
    <source>
        <dbReference type="Proteomes" id="UP000190274"/>
    </source>
</evidence>
<comment type="similarity">
    <text evidence="2 6">Belongs to the AIM24 family.</text>
</comment>
<reference evidence="8" key="1">
    <citation type="submission" date="2016-03" db="EMBL/GenBank/DDBJ databases">
        <authorList>
            <person name="Devillers H."/>
        </authorList>
    </citation>
    <scope>NUCLEOTIDE SEQUENCE [LARGE SCALE GENOMIC DNA]</scope>
</reference>
<evidence type="ECO:0000256" key="1">
    <source>
        <dbReference type="ARBA" id="ARBA00004173"/>
    </source>
</evidence>
<keyword evidence="5 6" id="KW-0496">Mitochondrion</keyword>
<dbReference type="SUPFAM" id="SSF51219">
    <property type="entry name" value="TRAP-like"/>
    <property type="match status" value="1"/>
</dbReference>
<gene>
    <name evidence="7" type="ORF">LADA_0E06678G</name>
</gene>
<evidence type="ECO:0000256" key="6">
    <source>
        <dbReference type="RuleBase" id="RU363045"/>
    </source>
</evidence>
<comment type="subcellular location">
    <subcellularLocation>
        <location evidence="1 6">Mitochondrion</location>
    </subcellularLocation>
</comment>
<evidence type="ECO:0000313" key="7">
    <source>
        <dbReference type="EMBL" id="SCU87869.1"/>
    </source>
</evidence>
<sequence>MLRATARCKQLSLPQLSVRSFNSVTKFTATKTGSAGGPFSQLPEFTPLQDSILVSLPSSCSIYTKKGRISAFSYDSKTKTPQHSMIQLEPTPESGFSKLSTGDEALNAMLVSSTPMSNVLILEFDDYERGWYLMNPHNSVMCFSGDLTFQKDHQLVGRGVVALCGEGPIFQMDLAPGETVILNPSAVLGYNKAISFNTIGFTSQALVPKPIRDWVVRYAGNHLDKINLLWYKFLSRDKLYCQATGPGKVLVQTAFSTGSTLFSDKDVIKAFK</sequence>
<dbReference type="InterPro" id="IPR016031">
    <property type="entry name" value="Trp_RNA-bd_attenuator-like_dom"/>
</dbReference>
<evidence type="ECO:0000256" key="3">
    <source>
        <dbReference type="ARBA" id="ARBA00013287"/>
    </source>
</evidence>
<proteinExistence type="inferred from homology"/>
<dbReference type="GO" id="GO:0005743">
    <property type="term" value="C:mitochondrial inner membrane"/>
    <property type="evidence" value="ECO:0007669"/>
    <property type="project" value="TreeGrafter"/>
</dbReference>
<keyword evidence="8" id="KW-1185">Reference proteome</keyword>
<evidence type="ECO:0000256" key="5">
    <source>
        <dbReference type="ARBA" id="ARBA00023128"/>
    </source>
</evidence>
<dbReference type="Pfam" id="PF01987">
    <property type="entry name" value="AIM24"/>
    <property type="match status" value="1"/>
</dbReference>
<dbReference type="InterPro" id="IPR002838">
    <property type="entry name" value="AIM24"/>
</dbReference>
<dbReference type="PANTHER" id="PTHR36959:SF2">
    <property type="entry name" value="ALTERED INHERITANCE OF MITOCHONDRIA PROTEIN 24, MITOCHONDRIAL"/>
    <property type="match status" value="1"/>
</dbReference>
<dbReference type="AlphaFoldDB" id="A0A1G4JCL2"/>
<accession>A0A1G4JCL2</accession>
<dbReference type="Proteomes" id="UP000190274">
    <property type="component" value="Chromosome E"/>
</dbReference>
<dbReference type="OrthoDB" id="5295771at2759"/>
<dbReference type="EMBL" id="LT598455">
    <property type="protein sequence ID" value="SCU87869.1"/>
    <property type="molecule type" value="Genomic_DNA"/>
</dbReference>
<dbReference type="GO" id="GO:0007007">
    <property type="term" value="P:inner mitochondrial membrane organization"/>
    <property type="evidence" value="ECO:0007669"/>
    <property type="project" value="TreeGrafter"/>
</dbReference>
<protein>
    <recommendedName>
        <fullName evidence="3 6">Altered inheritance of mitochondria protein 24, mitochondrial</fullName>
    </recommendedName>
</protein>
<name>A0A1G4JCL2_9SACH</name>
<dbReference type="PANTHER" id="PTHR36959">
    <property type="entry name" value="ALTERED INHERITANCE OF MITOCHONDRIA PROTEIN 24, MITOCHONDRIAL"/>
    <property type="match status" value="1"/>
</dbReference>
<evidence type="ECO:0000256" key="4">
    <source>
        <dbReference type="ARBA" id="ARBA00022946"/>
    </source>
</evidence>